<dbReference type="Gene3D" id="1.10.510.10">
    <property type="entry name" value="Transferase(Phosphotransferase) domain 1"/>
    <property type="match status" value="1"/>
</dbReference>
<evidence type="ECO:0000313" key="1">
    <source>
        <dbReference type="EMBL" id="GGM14104.1"/>
    </source>
</evidence>
<proteinExistence type="predicted"/>
<dbReference type="GO" id="GO:0004674">
    <property type="term" value="F:protein serine/threonine kinase activity"/>
    <property type="evidence" value="ECO:0007669"/>
    <property type="project" value="UniProtKB-KW"/>
</dbReference>
<dbReference type="Proteomes" id="UP000661918">
    <property type="component" value="Unassembled WGS sequence"/>
</dbReference>
<keyword evidence="1" id="KW-0723">Serine/threonine-protein kinase</keyword>
<reference evidence="2" key="1">
    <citation type="journal article" date="2019" name="Int. J. Syst. Evol. Microbiol.">
        <title>The Global Catalogue of Microorganisms (GCM) 10K type strain sequencing project: providing services to taxonomists for standard genome sequencing and annotation.</title>
        <authorList>
            <consortium name="The Broad Institute Genomics Platform"/>
            <consortium name="The Broad Institute Genome Sequencing Center for Infectious Disease"/>
            <person name="Wu L."/>
            <person name="Ma J."/>
        </authorList>
    </citation>
    <scope>NUCLEOTIDE SEQUENCE [LARGE SCALE GENOMIC DNA]</scope>
    <source>
        <strain evidence="2">JCM 15443</strain>
    </source>
</reference>
<dbReference type="RefSeq" id="WP_188904540.1">
    <property type="nucleotide sequence ID" value="NZ_BMOM01000019.1"/>
</dbReference>
<evidence type="ECO:0000313" key="2">
    <source>
        <dbReference type="Proteomes" id="UP000661918"/>
    </source>
</evidence>
<protein>
    <submittedName>
        <fullName evidence="1">Serine/threonine protein kinase</fullName>
    </submittedName>
</protein>
<gene>
    <name evidence="1" type="ORF">GCM10010841_23400</name>
</gene>
<dbReference type="SUPFAM" id="SSF56112">
    <property type="entry name" value="Protein kinase-like (PK-like)"/>
    <property type="match status" value="1"/>
</dbReference>
<comment type="caution">
    <text evidence="1">The sequence shown here is derived from an EMBL/GenBank/DDBJ whole genome shotgun (WGS) entry which is preliminary data.</text>
</comment>
<dbReference type="InterPro" id="IPR011009">
    <property type="entry name" value="Kinase-like_dom_sf"/>
</dbReference>
<accession>A0ABQ2GWE8</accession>
<keyword evidence="1" id="KW-0418">Kinase</keyword>
<dbReference type="EMBL" id="BMOM01000019">
    <property type="protein sequence ID" value="GGM14104.1"/>
    <property type="molecule type" value="Genomic_DNA"/>
</dbReference>
<organism evidence="1 2">
    <name type="scientific">Deinococcus aerophilus</name>
    <dbReference type="NCBI Taxonomy" id="522488"/>
    <lineage>
        <taxon>Bacteria</taxon>
        <taxon>Thermotogati</taxon>
        <taxon>Deinococcota</taxon>
        <taxon>Deinococci</taxon>
        <taxon>Deinococcales</taxon>
        <taxon>Deinococcaceae</taxon>
        <taxon>Deinococcus</taxon>
    </lineage>
</organism>
<keyword evidence="2" id="KW-1185">Reference proteome</keyword>
<sequence length="272" mass="30503">MPAPTTIPALLTTLGTVFQVFDERTQDSGNVSYGLQTPGGERLFVKTAGRSQPSPGSTPYAERVATLRRTAVLQQELAHPALIPVLRVFEGADGIAVIQPWFGGELLRAPAQRRNHPAEAHARFRQRPLPEILHALDSVIDLHTELARQNWVAGDFYDGCLMYDFRARQIRFMDLECYRRGPYRNTVGRLPGSTRFMAPEEFRLGAVIDHRTTVFNLGRLLAVFTDWHPHPPRLAQLIGSATHPDPESHPDSPVAFQAMWRDAVREVPEEQG</sequence>
<keyword evidence="1" id="KW-0808">Transferase</keyword>
<name>A0ABQ2GWE8_9DEIO</name>